<keyword evidence="2" id="KW-0472">Membrane</keyword>
<dbReference type="RefSeq" id="WP_119376243.1">
    <property type="nucleotide sequence ID" value="NZ_QWFX01000011.1"/>
</dbReference>
<dbReference type="Proteomes" id="UP000266385">
    <property type="component" value="Unassembled WGS sequence"/>
</dbReference>
<reference evidence="3 4" key="1">
    <citation type="submission" date="2018-08" db="EMBL/GenBank/DDBJ databases">
        <title>Henriciella mobilis sp. nov., isolated from seawater.</title>
        <authorList>
            <person name="Cheng H."/>
            <person name="Wu Y.-H."/>
            <person name="Xu X.-W."/>
            <person name="Guo L.-L."/>
        </authorList>
    </citation>
    <scope>NUCLEOTIDE SEQUENCE [LARGE SCALE GENOMIC DNA]</scope>
    <source>
        <strain evidence="3 4">JN25</strain>
    </source>
</reference>
<evidence type="ECO:0000256" key="1">
    <source>
        <dbReference type="SAM" id="Coils"/>
    </source>
</evidence>
<feature type="coiled-coil region" evidence="1">
    <location>
        <begin position="84"/>
        <end position="111"/>
    </location>
</feature>
<name>A0A399RHU3_9PROT</name>
<evidence type="ECO:0000256" key="2">
    <source>
        <dbReference type="SAM" id="Phobius"/>
    </source>
</evidence>
<protein>
    <submittedName>
        <fullName evidence="3">Uncharacterized protein</fullName>
    </submittedName>
</protein>
<keyword evidence="2" id="KW-1133">Transmembrane helix</keyword>
<accession>A0A399RHU3</accession>
<keyword evidence="1" id="KW-0175">Coiled coil</keyword>
<keyword evidence="4" id="KW-1185">Reference proteome</keyword>
<organism evidence="3 4">
    <name type="scientific">Henriciella mobilis</name>
    <dbReference type="NCBI Taxonomy" id="2305467"/>
    <lineage>
        <taxon>Bacteria</taxon>
        <taxon>Pseudomonadati</taxon>
        <taxon>Pseudomonadota</taxon>
        <taxon>Alphaproteobacteria</taxon>
        <taxon>Hyphomonadales</taxon>
        <taxon>Hyphomonadaceae</taxon>
        <taxon>Henriciella</taxon>
    </lineage>
</organism>
<evidence type="ECO:0000313" key="4">
    <source>
        <dbReference type="Proteomes" id="UP000266385"/>
    </source>
</evidence>
<dbReference type="OrthoDB" id="7614944at2"/>
<evidence type="ECO:0000313" key="3">
    <source>
        <dbReference type="EMBL" id="RIJ29372.1"/>
    </source>
</evidence>
<dbReference type="EMBL" id="QWFX01000011">
    <property type="protein sequence ID" value="RIJ29372.1"/>
    <property type="molecule type" value="Genomic_DNA"/>
</dbReference>
<gene>
    <name evidence="3" type="ORF">D1223_09675</name>
</gene>
<feature type="transmembrane region" description="Helical" evidence="2">
    <location>
        <begin position="28"/>
        <end position="53"/>
    </location>
</feature>
<proteinExistence type="predicted"/>
<dbReference type="AlphaFoldDB" id="A0A399RHU3"/>
<comment type="caution">
    <text evidence="3">The sequence shown here is derived from an EMBL/GenBank/DDBJ whole genome shotgun (WGS) entry which is preliminary data.</text>
</comment>
<keyword evidence="2" id="KW-0812">Transmembrane</keyword>
<sequence length="457" mass="50002">MSETTDEQRITSADLLAELREEQQSFRFLMTALAAIIGMAAVIVAGSVIYFYMELSGLKSQYAEQTRLNEMNLRIVAGEAGRQRESTQAAIVAIREENEAARRQAELAREIQRADSVKQAAGYKENAIELAQKHFLGIPLNEVTSQVIAVVLRADGTDGELLSSADRLMLHAALEDWGDQNSEAVRTALNTLYQDGESLADQARGAAGLAALEYRSASDSSLGWNRGCSTVVDYVNQASARGLEAPMLLLWKGQCLRKRGDALTAYQAFSKAATMLEGGDFEETLLHAQLAHHGVGTTLVALVASEELPPGEDSETALQEALSELHEAARIRGERGATSVGVAYTEENIGFIHILDRDWQAALEHTKRIDDILPLAWNLTVRHIAAMENEKALKSAGASRDEIRKMQTIQNDTRLVLGLMECNQIDRPELKRLLPPRYSSTVDDLSRHCDADAGGSL</sequence>